<organism evidence="1 2">
    <name type="scientific">Rhizobium mongolense subsp. loessense</name>
    <dbReference type="NCBI Taxonomy" id="158890"/>
    <lineage>
        <taxon>Bacteria</taxon>
        <taxon>Pseudomonadati</taxon>
        <taxon>Pseudomonadota</taxon>
        <taxon>Alphaproteobacteria</taxon>
        <taxon>Hyphomicrobiales</taxon>
        <taxon>Rhizobiaceae</taxon>
        <taxon>Rhizobium/Agrobacterium group</taxon>
        <taxon>Rhizobium</taxon>
    </lineage>
</organism>
<proteinExistence type="predicted"/>
<gene>
    <name evidence="1" type="ORF">SAMN02927900_05478</name>
</gene>
<protein>
    <submittedName>
        <fullName evidence="1">Uncharacterized protein</fullName>
    </submittedName>
</protein>
<dbReference type="EMBL" id="FMTM01000012">
    <property type="protein sequence ID" value="SCW83701.1"/>
    <property type="molecule type" value="Genomic_DNA"/>
</dbReference>
<dbReference type="Proteomes" id="UP000199542">
    <property type="component" value="Unassembled WGS sequence"/>
</dbReference>
<sequence>MSEGWGERLNRHFEELRDTRARSGAPVFALEHGLDVNEFEQLKAYLQCQLYDGAAFLPDWLLWVVYGAELGYNFNGQDYWTSFEKQTPLWSFRYNRRWLRDAFKRFHRRYRGFVPQGAWARQFSIIAWPIAHAILPQDLQTQLAQTLYQLSFGIAARLDEGSVAIGKYISGRGNGSSRFRNFLQQEEMVGRIAMALLGGSKLEPDEAILPPTLARIVRDLEKGQSARAWLGDARRVVERARIKGVGHYGVWNEHSGGTPTSGSREADPYLRPSIVLQRGECGQWIVIARFPSYRALANLSVDIERFLKVTRCRIQGADGFRPAGWLLSDDQQRVLNSWPDTSRPFVQFEKSNATIEALLVSHGRFSQGPRWLFEIGLDGKAREVPTLRIQPGGRYILVSRHREAVGPFAASIQLQCLNCHAALIDVPAHISDDEFRALRMAGLQVVRSISIWPSGLPPRRWDGHSRADWFVGETPTFGIGADHNVHSLVVSVDREDFATFPQLAAGTPIFLSLPGLSQGVHRVDVDAKVTSFSGEIVSSKASIDVSLEVPQPWTAGATNFRGLVPSVDPPDPSLDDFFEGRISLSILGPVSHPISVLIELFDAGHADLATETVMEASLPCDEHVWRRHSTQFIRRSASPWAYLSAASANLVVVSEELGTYRIPLRRDVRPIRLVWHSNGRSTQVRLIDDHGGRAPVSLDFSPFTSPCTPYSLQSNELADGFQPPASGGLFWLQYGEGSEGLVVSMPLVASLSDLAPEPPESSFPSGPDALQLTQTNLLRWQKASLAGPLADVRRDLIVKNLERHMFRLLCGDSWFQAEKIYDRSAKTADDLRTLALNIEAKSAFSVLMSRDFEAFRSMDVLTQIDRVVEMAKRYRICDEATARAVLTACLSENFAEPTQFGTLSSLSKNARQILRAARLLSYAQVPTDRQNSVKAAS</sequence>
<dbReference type="AlphaFoldDB" id="A0A1G4TQS8"/>
<dbReference type="RefSeq" id="WP_092587912.1">
    <property type="nucleotide sequence ID" value="NZ_FMTM01000012.1"/>
</dbReference>
<evidence type="ECO:0000313" key="1">
    <source>
        <dbReference type="EMBL" id="SCW83701.1"/>
    </source>
</evidence>
<reference evidence="1 2" key="1">
    <citation type="submission" date="2016-10" db="EMBL/GenBank/DDBJ databases">
        <authorList>
            <person name="de Groot N.N."/>
        </authorList>
    </citation>
    <scope>NUCLEOTIDE SEQUENCE [LARGE SCALE GENOMIC DNA]</scope>
    <source>
        <strain evidence="1 2">CGMCC 1.3401</strain>
    </source>
</reference>
<accession>A0A1G4TQS8</accession>
<evidence type="ECO:0000313" key="2">
    <source>
        <dbReference type="Proteomes" id="UP000199542"/>
    </source>
</evidence>
<name>A0A1G4TQS8_9HYPH</name>